<comment type="similarity">
    <text evidence="2">Belongs to the methyl-accepting chemotaxis (MCP) protein family.</text>
</comment>
<evidence type="ECO:0000256" key="2">
    <source>
        <dbReference type="ARBA" id="ARBA00029447"/>
    </source>
</evidence>
<evidence type="ECO:0000313" key="7">
    <source>
        <dbReference type="EMBL" id="TQF09709.1"/>
    </source>
</evidence>
<gene>
    <name evidence="7" type="ORF">FJV41_43225</name>
</gene>
<dbReference type="Pfam" id="PF00015">
    <property type="entry name" value="MCPsignal"/>
    <property type="match status" value="1"/>
</dbReference>
<accession>A0A540WL03</accession>
<keyword evidence="4" id="KW-0812">Transmembrane</keyword>
<dbReference type="OrthoDB" id="5498895at2"/>
<feature type="domain" description="HAMP" evidence="6">
    <location>
        <begin position="266"/>
        <end position="317"/>
    </location>
</feature>
<feature type="transmembrane region" description="Helical" evidence="4">
    <location>
        <begin position="243"/>
        <end position="265"/>
    </location>
</feature>
<evidence type="ECO:0000256" key="3">
    <source>
        <dbReference type="PROSITE-ProRule" id="PRU00284"/>
    </source>
</evidence>
<dbReference type="GO" id="GO:0016020">
    <property type="term" value="C:membrane"/>
    <property type="evidence" value="ECO:0007669"/>
    <property type="project" value="InterPro"/>
</dbReference>
<keyword evidence="4" id="KW-0472">Membrane</keyword>
<dbReference type="Proteomes" id="UP000315369">
    <property type="component" value="Unassembled WGS sequence"/>
</dbReference>
<feature type="transmembrane region" description="Helical" evidence="4">
    <location>
        <begin position="127"/>
        <end position="146"/>
    </location>
</feature>
<dbReference type="SMART" id="SM00283">
    <property type="entry name" value="MA"/>
    <property type="match status" value="1"/>
</dbReference>
<evidence type="ECO:0000259" key="6">
    <source>
        <dbReference type="PROSITE" id="PS50885"/>
    </source>
</evidence>
<feature type="domain" description="Methyl-accepting transducer" evidence="5">
    <location>
        <begin position="322"/>
        <end position="558"/>
    </location>
</feature>
<keyword evidence="1 3" id="KW-0807">Transducer</keyword>
<feature type="transmembrane region" description="Helical" evidence="4">
    <location>
        <begin position="183"/>
        <end position="207"/>
    </location>
</feature>
<dbReference type="InterPro" id="IPR003660">
    <property type="entry name" value="HAMP_dom"/>
</dbReference>
<dbReference type="PROSITE" id="PS50885">
    <property type="entry name" value="HAMP"/>
    <property type="match status" value="1"/>
</dbReference>
<dbReference type="PANTHER" id="PTHR32089:SF112">
    <property type="entry name" value="LYSOZYME-LIKE PROTEIN-RELATED"/>
    <property type="match status" value="1"/>
</dbReference>
<keyword evidence="4" id="KW-1133">Transmembrane helix</keyword>
<reference evidence="7 8" key="1">
    <citation type="submission" date="2019-06" db="EMBL/GenBank/DDBJ databases">
        <authorList>
            <person name="Livingstone P."/>
            <person name="Whitworth D."/>
        </authorList>
    </citation>
    <scope>NUCLEOTIDE SEQUENCE [LARGE SCALE GENOMIC DNA]</scope>
    <source>
        <strain evidence="7 8">AM401</strain>
    </source>
</reference>
<dbReference type="GO" id="GO:0007165">
    <property type="term" value="P:signal transduction"/>
    <property type="evidence" value="ECO:0007669"/>
    <property type="project" value="UniProtKB-KW"/>
</dbReference>
<proteinExistence type="inferred from homology"/>
<evidence type="ECO:0000256" key="4">
    <source>
        <dbReference type="SAM" id="Phobius"/>
    </source>
</evidence>
<dbReference type="Gene3D" id="1.10.287.950">
    <property type="entry name" value="Methyl-accepting chemotaxis protein"/>
    <property type="match status" value="1"/>
</dbReference>
<dbReference type="InterPro" id="IPR004089">
    <property type="entry name" value="MCPsignal_dom"/>
</dbReference>
<feature type="transmembrane region" description="Helical" evidence="4">
    <location>
        <begin position="21"/>
        <end position="43"/>
    </location>
</feature>
<dbReference type="EMBL" id="VIFM01000316">
    <property type="protein sequence ID" value="TQF09709.1"/>
    <property type="molecule type" value="Genomic_DNA"/>
</dbReference>
<evidence type="ECO:0000259" key="5">
    <source>
        <dbReference type="PROSITE" id="PS50111"/>
    </source>
</evidence>
<dbReference type="PROSITE" id="PS50111">
    <property type="entry name" value="CHEMOTAXIS_TRANSDUC_2"/>
    <property type="match status" value="1"/>
</dbReference>
<protein>
    <submittedName>
        <fullName evidence="7">HAMP domain-containing protein</fullName>
    </submittedName>
</protein>
<dbReference type="AlphaFoldDB" id="A0A540WL03"/>
<comment type="caution">
    <text evidence="7">The sequence shown here is derived from an EMBL/GenBank/DDBJ whole genome shotgun (WGS) entry which is preliminary data.</text>
</comment>
<dbReference type="RefSeq" id="WP_141648473.1">
    <property type="nucleotide sequence ID" value="NZ_VIFM01000316.1"/>
</dbReference>
<organism evidence="7 8">
    <name type="scientific">Myxococcus llanfairpwllgwyngyllgogerychwyrndrobwllllantysiliogogogochensis</name>
    <dbReference type="NCBI Taxonomy" id="2590453"/>
    <lineage>
        <taxon>Bacteria</taxon>
        <taxon>Pseudomonadati</taxon>
        <taxon>Myxococcota</taxon>
        <taxon>Myxococcia</taxon>
        <taxon>Myxococcales</taxon>
        <taxon>Cystobacterineae</taxon>
        <taxon>Myxococcaceae</taxon>
        <taxon>Myxococcus</taxon>
    </lineage>
</organism>
<name>A0A540WL03_9BACT</name>
<evidence type="ECO:0000256" key="1">
    <source>
        <dbReference type="ARBA" id="ARBA00023224"/>
    </source>
</evidence>
<keyword evidence="8" id="KW-1185">Reference proteome</keyword>
<dbReference type="PANTHER" id="PTHR32089">
    <property type="entry name" value="METHYL-ACCEPTING CHEMOTAXIS PROTEIN MCPB"/>
    <property type="match status" value="1"/>
</dbReference>
<sequence length="596" mass="63774">MSIEDKVIREYRWRALKVFMAWVVPAAPIAAYLNGMSMGVAGWEGVKAVAWVLPPILVGLGMIYPAVFMRWLVGSALRTYAGDRPGARLERILRLPWRVAVGTSWVGWTLGGFWFSLHVCLTWHKDLGLVVLGTIIGVCCGVLLGFPISVSLERMLLPLALEEQRKDPTVVLQGGGFSWPRQAWFLPFTFGGSIVAALVLSGCVVMVKLEGIRDTLHLELVAEGAQRSARMLMELGGVLAGELAFSLAWVGGLLLLPGITTWMLARRQARAAEAVGQAIESVAAGRVVAPAWVSTDEVGDLAAGMNAVLARLRQLPLALQASAARLGEAGSHLRTANDEQQQSFTKQAAALHEAQVTSEEIRRTSRMAADRADAVLQVAKRAEELGLKGEAAVELSVAGLADIRGAVDGIQQRLAKLAESTTQIGDITETVKDLAAQSHLLAVNAAIEAARSGEQGKGFAVVAREVRALADQSIQSTQRIRRILQEITEGIRDAASMGEQGVRTIGTGLDQMRSSGDSLRELSLMSQENSAAARQIAAAVTQQNAGISQISIAIADLSQIMDATMKRLESTQEATRSLAHVSGEVGQMARQFNVAS</sequence>
<feature type="transmembrane region" description="Helical" evidence="4">
    <location>
        <begin position="49"/>
        <end position="74"/>
    </location>
</feature>
<evidence type="ECO:0000313" key="8">
    <source>
        <dbReference type="Proteomes" id="UP000315369"/>
    </source>
</evidence>
<dbReference type="SUPFAM" id="SSF58104">
    <property type="entry name" value="Methyl-accepting chemotaxis protein (MCP) signaling domain"/>
    <property type="match status" value="1"/>
</dbReference>